<organism evidence="1 2">
    <name type="scientific">Pseudomonas putida</name>
    <name type="common">Arthrobacter siderocapsulatus</name>
    <dbReference type="NCBI Taxonomy" id="303"/>
    <lineage>
        <taxon>Bacteria</taxon>
        <taxon>Pseudomonadati</taxon>
        <taxon>Pseudomonadota</taxon>
        <taxon>Gammaproteobacteria</taxon>
        <taxon>Pseudomonadales</taxon>
        <taxon>Pseudomonadaceae</taxon>
        <taxon>Pseudomonas</taxon>
    </lineage>
</organism>
<gene>
    <name evidence="1" type="ORF">C2H86_08025</name>
</gene>
<dbReference type="EMBL" id="CP026115">
    <property type="protein sequence ID" value="QHG64364.1"/>
    <property type="molecule type" value="Genomic_DNA"/>
</dbReference>
<dbReference type="RefSeq" id="WP_159409752.1">
    <property type="nucleotide sequence ID" value="NZ_CP026115.2"/>
</dbReference>
<dbReference type="AlphaFoldDB" id="A0A6I6XG11"/>
<accession>A0A6I6XG11</accession>
<evidence type="ECO:0000313" key="1">
    <source>
        <dbReference type="EMBL" id="QHG64364.1"/>
    </source>
</evidence>
<protein>
    <submittedName>
        <fullName evidence="1">Uncharacterized protein</fullName>
    </submittedName>
</protein>
<reference evidence="1 2" key="1">
    <citation type="submission" date="2020-02" db="EMBL/GenBank/DDBJ databases">
        <title>Pseudomonas Putida W5 Complete Genome Assembly.</title>
        <authorList>
            <person name="Yuan Z.-C."/>
            <person name="Shaw G.A."/>
            <person name="Cusano A.D."/>
            <person name="Caddey B.J."/>
            <person name="Weselowski B.J."/>
        </authorList>
    </citation>
    <scope>NUCLEOTIDE SEQUENCE [LARGE SCALE GENOMIC DNA]</scope>
    <source>
        <strain evidence="1 2">W5</strain>
    </source>
</reference>
<sequence length="209" mass="21724">MPKQAINLGTAPNGAGGDDRRSAWLKAKANFTELYNWLANTTQTDDQATALPTVLPLAKGGTGRNSLGSLISDLLGGGMYARSNVLGSVGQSGGVPTGGVLEYGNNANGKYLKFADGTLICYYYTASAYALSNIYGSCYVSSPLSFTFPHAFAANQGVPAVSPFAITPGAAIVWAATEGNAVNTSLQMRLVSPAQVSSYAGYIAIGRWY</sequence>
<proteinExistence type="predicted"/>
<evidence type="ECO:0000313" key="2">
    <source>
        <dbReference type="Proteomes" id="UP000464480"/>
    </source>
</evidence>
<dbReference type="Proteomes" id="UP000464480">
    <property type="component" value="Chromosome"/>
</dbReference>
<name>A0A6I6XG11_PSEPU</name>